<feature type="transmembrane region" description="Helical" evidence="1">
    <location>
        <begin position="6"/>
        <end position="22"/>
    </location>
</feature>
<reference evidence="4" key="1">
    <citation type="journal article" date="2019" name="Int. J. Syst. Evol. Microbiol.">
        <title>The Global Catalogue of Microorganisms (GCM) 10K type strain sequencing project: providing services to taxonomists for standard genome sequencing and annotation.</title>
        <authorList>
            <consortium name="The Broad Institute Genomics Platform"/>
            <consortium name="The Broad Institute Genome Sequencing Center for Infectious Disease"/>
            <person name="Wu L."/>
            <person name="Ma J."/>
        </authorList>
    </citation>
    <scope>NUCLEOTIDE SEQUENCE [LARGE SCALE GENOMIC DNA]</scope>
    <source>
        <strain evidence="4">CCUG 56401</strain>
    </source>
</reference>
<dbReference type="InterPro" id="IPR050039">
    <property type="entry name" value="MAB_1171c-like"/>
</dbReference>
<gene>
    <name evidence="3" type="ORF">ACFQ16_19340</name>
</gene>
<feature type="domain" description="DUF6545" evidence="2">
    <location>
        <begin position="245"/>
        <end position="373"/>
    </location>
</feature>
<dbReference type="Pfam" id="PF20182">
    <property type="entry name" value="DUF6545"/>
    <property type="match status" value="1"/>
</dbReference>
<name>A0ABW3FWJ4_9PSEU</name>
<feature type="transmembrane region" description="Helical" evidence="1">
    <location>
        <begin position="70"/>
        <end position="88"/>
    </location>
</feature>
<feature type="transmembrane region" description="Helical" evidence="1">
    <location>
        <begin position="29"/>
        <end position="50"/>
    </location>
</feature>
<keyword evidence="4" id="KW-1185">Reference proteome</keyword>
<protein>
    <submittedName>
        <fullName evidence="3">MAB_1171c family putative transporter</fullName>
    </submittedName>
</protein>
<evidence type="ECO:0000313" key="3">
    <source>
        <dbReference type="EMBL" id="MFD0921903.1"/>
    </source>
</evidence>
<keyword evidence="1" id="KW-0472">Membrane</keyword>
<accession>A0ABW3FWJ4</accession>
<dbReference type="NCBIfam" id="NF042915">
    <property type="entry name" value="MAB_1171c_fam"/>
    <property type="match status" value="1"/>
</dbReference>
<feature type="transmembrane region" description="Helical" evidence="1">
    <location>
        <begin position="141"/>
        <end position="163"/>
    </location>
</feature>
<keyword evidence="1" id="KW-1133">Transmembrane helix</keyword>
<sequence length="374" mass="41312">MNEEVLQIAFVVVLAWFLFRLLRTPRDYALWAVVACVSLRLLGRPSVAAALESVTGSLLPPSMWKLVHNLALNGAWYALLLFFILSAAGPDAPRKALREAVIAVAASAVMACGVLMTPAAVREQVFQPSGQLSTDTHVPGVMVFYAGLAYFCYAAVQTTRWMLVYGSEAGRRARWGFRFAAAALLCIAAVAAFRVVVLCIRWAGGDVPGFIVGPIDDLVPICNFLFLIGVSFAGLAARVAAFQVWLHHRRVHHELRPLWERLNAAFPHDALDVPAGPLRDWLSPRHVHRRFLRRVVEVRDGLVQLSPYLADAGYQQDVPAHEQPEVFREAFRLQREGVPARSTNAIRIAEPPPGSRELDFAQDADQLVKLARAL</sequence>
<feature type="transmembrane region" description="Helical" evidence="1">
    <location>
        <begin position="175"/>
        <end position="204"/>
    </location>
</feature>
<dbReference type="RefSeq" id="WP_263253291.1">
    <property type="nucleotide sequence ID" value="NZ_BAABLT010000051.1"/>
</dbReference>
<evidence type="ECO:0000259" key="2">
    <source>
        <dbReference type="Pfam" id="PF20182"/>
    </source>
</evidence>
<organism evidence="3 4">
    <name type="scientific">Saccharopolyspora rosea</name>
    <dbReference type="NCBI Taxonomy" id="524884"/>
    <lineage>
        <taxon>Bacteria</taxon>
        <taxon>Bacillati</taxon>
        <taxon>Actinomycetota</taxon>
        <taxon>Actinomycetes</taxon>
        <taxon>Pseudonocardiales</taxon>
        <taxon>Pseudonocardiaceae</taxon>
        <taxon>Saccharopolyspora</taxon>
    </lineage>
</organism>
<feature type="transmembrane region" description="Helical" evidence="1">
    <location>
        <begin position="100"/>
        <end position="121"/>
    </location>
</feature>
<proteinExistence type="predicted"/>
<evidence type="ECO:0000256" key="1">
    <source>
        <dbReference type="SAM" id="Phobius"/>
    </source>
</evidence>
<evidence type="ECO:0000313" key="4">
    <source>
        <dbReference type="Proteomes" id="UP001597018"/>
    </source>
</evidence>
<dbReference type="Proteomes" id="UP001597018">
    <property type="component" value="Unassembled WGS sequence"/>
</dbReference>
<keyword evidence="1" id="KW-0812">Transmembrane</keyword>
<dbReference type="EMBL" id="JBHTIW010000016">
    <property type="protein sequence ID" value="MFD0921903.1"/>
    <property type="molecule type" value="Genomic_DNA"/>
</dbReference>
<dbReference type="InterPro" id="IPR046675">
    <property type="entry name" value="DUF6545"/>
</dbReference>
<comment type="caution">
    <text evidence="3">The sequence shown here is derived from an EMBL/GenBank/DDBJ whole genome shotgun (WGS) entry which is preliminary data.</text>
</comment>
<feature type="transmembrane region" description="Helical" evidence="1">
    <location>
        <begin position="224"/>
        <end position="246"/>
    </location>
</feature>